<accession>A0A3P7UVH9</accession>
<feature type="region of interest" description="Disordered" evidence="1">
    <location>
        <begin position="167"/>
        <end position="189"/>
    </location>
</feature>
<evidence type="ECO:0000313" key="2">
    <source>
        <dbReference type="EMBL" id="VDO27154.1"/>
    </source>
</evidence>
<reference evidence="4" key="2">
    <citation type="submission" date="2019-09" db="UniProtKB">
        <authorList>
            <consortium name="WormBaseParasite"/>
        </authorList>
    </citation>
    <scope>IDENTIFICATION</scope>
</reference>
<dbReference type="WBParaSite" id="HPBE_0000266101-mRNA-1">
    <property type="protein sequence ID" value="HPBE_0000266101-mRNA-1"/>
    <property type="gene ID" value="HPBE_0000266101"/>
</dbReference>
<dbReference type="OrthoDB" id="95964at2759"/>
<protein>
    <submittedName>
        <fullName evidence="4">Integrase catalytic domain-containing protein</fullName>
    </submittedName>
</protein>
<feature type="region of interest" description="Disordered" evidence="1">
    <location>
        <begin position="203"/>
        <end position="228"/>
    </location>
</feature>
<feature type="compositionally biased region" description="Pro residues" evidence="1">
    <location>
        <begin position="211"/>
        <end position="221"/>
    </location>
</feature>
<dbReference type="GO" id="GO:0003676">
    <property type="term" value="F:nucleic acid binding"/>
    <property type="evidence" value="ECO:0007669"/>
    <property type="project" value="InterPro"/>
</dbReference>
<feature type="region of interest" description="Disordered" evidence="1">
    <location>
        <begin position="372"/>
        <end position="410"/>
    </location>
</feature>
<sequence>MLRTYIDANQLDCNKWVAACSFMYNTSVHTSTGNTPFFLIFGRDPTFNIDLLIKHDLERHISMLTDSSLYVANLVATLHAAWRAAAASNDRQRTKYKKQFDASHFSPLTIKVGDRVYLRDFAPTPGLSQKLCMPWLGQFKVIEKAWSVPVPSFSLLFVAVRTELEPMEPETPADPGKCDFSSSQPCDGSLQDLVDDVETPMDTSDDVAIEQPPPEPEPICPAPTAAPYATVAGPSRSSPVFFEDDFPPLSKDTSPCCVTADAKPCSVADRLDLSDEALLASDGEEASRAPPVDTPAAADLAHSMEDLSVGTSAPDPVLSPAGSLDTGPSSSSTESPGPSGGKFPKSAVHVETTSTVTTVDGYVHFAQGASRRGQSFFRRGSRPARGSRFRQRGRTHPPAPPQHYAGPSAQLPEFNPKGFTHHLINSHPWGYYVNPRPISLLREDAIPVTTQLSTEVYKHLPDAGYMRLKFAKSLFPQVPLRVDRPPARIPFIEHQHLEDTVAFRERSQRIIDALMAGTYENADVSHLDRTPKNQNKYIDGAPPILNDNRRPVLYQ</sequence>
<keyword evidence="3" id="KW-1185">Reference proteome</keyword>
<reference evidence="2 3" key="1">
    <citation type="submission" date="2018-11" db="EMBL/GenBank/DDBJ databases">
        <authorList>
            <consortium name="Pathogen Informatics"/>
        </authorList>
    </citation>
    <scope>NUCLEOTIDE SEQUENCE [LARGE SCALE GENOMIC DNA]</scope>
</reference>
<dbReference type="EMBL" id="UZAH01004463">
    <property type="protein sequence ID" value="VDO27154.1"/>
    <property type="molecule type" value="Genomic_DNA"/>
</dbReference>
<name>A0A183F919_HELPZ</name>
<dbReference type="AlphaFoldDB" id="A0A183F919"/>
<feature type="region of interest" description="Disordered" evidence="1">
    <location>
        <begin position="308"/>
        <end position="346"/>
    </location>
</feature>
<organism evidence="3 4">
    <name type="scientific">Heligmosomoides polygyrus</name>
    <name type="common">Parasitic roundworm</name>
    <dbReference type="NCBI Taxonomy" id="6339"/>
    <lineage>
        <taxon>Eukaryota</taxon>
        <taxon>Metazoa</taxon>
        <taxon>Ecdysozoa</taxon>
        <taxon>Nematoda</taxon>
        <taxon>Chromadorea</taxon>
        <taxon>Rhabditida</taxon>
        <taxon>Rhabditina</taxon>
        <taxon>Rhabditomorpha</taxon>
        <taxon>Strongyloidea</taxon>
        <taxon>Heligmosomidae</taxon>
        <taxon>Heligmosomoides</taxon>
    </lineage>
</organism>
<feature type="compositionally biased region" description="Low complexity" evidence="1">
    <location>
        <begin position="322"/>
        <end position="337"/>
    </location>
</feature>
<evidence type="ECO:0000313" key="4">
    <source>
        <dbReference type="WBParaSite" id="HPBE_0000266101-mRNA-1"/>
    </source>
</evidence>
<dbReference type="InterPro" id="IPR036397">
    <property type="entry name" value="RNaseH_sf"/>
</dbReference>
<dbReference type="Proteomes" id="UP000050761">
    <property type="component" value="Unassembled WGS sequence"/>
</dbReference>
<proteinExistence type="predicted"/>
<evidence type="ECO:0000313" key="3">
    <source>
        <dbReference type="Proteomes" id="UP000050761"/>
    </source>
</evidence>
<evidence type="ECO:0000256" key="1">
    <source>
        <dbReference type="SAM" id="MobiDB-lite"/>
    </source>
</evidence>
<gene>
    <name evidence="2" type="ORF">HPBE_LOCUS2662</name>
</gene>
<feature type="compositionally biased region" description="Basic residues" evidence="1">
    <location>
        <begin position="379"/>
        <end position="395"/>
    </location>
</feature>
<dbReference type="Gene3D" id="3.30.420.10">
    <property type="entry name" value="Ribonuclease H-like superfamily/Ribonuclease H"/>
    <property type="match status" value="1"/>
</dbReference>
<accession>A0A183F919</accession>
<feature type="region of interest" description="Disordered" evidence="1">
    <location>
        <begin position="530"/>
        <end position="555"/>
    </location>
</feature>